<gene>
    <name evidence="1" type="ORF">E2C01_019499</name>
</gene>
<reference evidence="1 2" key="1">
    <citation type="submission" date="2019-05" db="EMBL/GenBank/DDBJ databases">
        <title>Another draft genome of Portunus trituberculatus and its Hox gene families provides insights of decapod evolution.</title>
        <authorList>
            <person name="Jeong J.-H."/>
            <person name="Song I."/>
            <person name="Kim S."/>
            <person name="Choi T."/>
            <person name="Kim D."/>
            <person name="Ryu S."/>
            <person name="Kim W."/>
        </authorList>
    </citation>
    <scope>NUCLEOTIDE SEQUENCE [LARGE SCALE GENOMIC DNA]</scope>
    <source>
        <tissue evidence="1">Muscle</tissue>
    </source>
</reference>
<accession>A0A5B7DYG1</accession>
<protein>
    <submittedName>
        <fullName evidence="1">Uncharacterized protein</fullName>
    </submittedName>
</protein>
<dbReference type="EMBL" id="VSRR010001590">
    <property type="protein sequence ID" value="MPC26365.1"/>
    <property type="molecule type" value="Genomic_DNA"/>
</dbReference>
<sequence>MKWQKNVTNPLDTTRTARSRLKTASMSDFEGPSSAILEGLKTDVLSVTSLLLLLLLLRLSQH</sequence>
<dbReference type="AlphaFoldDB" id="A0A5B7DYG1"/>
<evidence type="ECO:0000313" key="1">
    <source>
        <dbReference type="EMBL" id="MPC26365.1"/>
    </source>
</evidence>
<dbReference type="Proteomes" id="UP000324222">
    <property type="component" value="Unassembled WGS sequence"/>
</dbReference>
<name>A0A5B7DYG1_PORTR</name>
<organism evidence="1 2">
    <name type="scientific">Portunus trituberculatus</name>
    <name type="common">Swimming crab</name>
    <name type="synonym">Neptunus trituberculatus</name>
    <dbReference type="NCBI Taxonomy" id="210409"/>
    <lineage>
        <taxon>Eukaryota</taxon>
        <taxon>Metazoa</taxon>
        <taxon>Ecdysozoa</taxon>
        <taxon>Arthropoda</taxon>
        <taxon>Crustacea</taxon>
        <taxon>Multicrustacea</taxon>
        <taxon>Malacostraca</taxon>
        <taxon>Eumalacostraca</taxon>
        <taxon>Eucarida</taxon>
        <taxon>Decapoda</taxon>
        <taxon>Pleocyemata</taxon>
        <taxon>Brachyura</taxon>
        <taxon>Eubrachyura</taxon>
        <taxon>Portunoidea</taxon>
        <taxon>Portunidae</taxon>
        <taxon>Portuninae</taxon>
        <taxon>Portunus</taxon>
    </lineage>
</organism>
<evidence type="ECO:0000313" key="2">
    <source>
        <dbReference type="Proteomes" id="UP000324222"/>
    </source>
</evidence>
<proteinExistence type="predicted"/>
<comment type="caution">
    <text evidence="1">The sequence shown here is derived from an EMBL/GenBank/DDBJ whole genome shotgun (WGS) entry which is preliminary data.</text>
</comment>
<keyword evidence="2" id="KW-1185">Reference proteome</keyword>